<evidence type="ECO:0000313" key="3">
    <source>
        <dbReference type="Proteomes" id="UP000501690"/>
    </source>
</evidence>
<sequence>MRTLLSHRCRKRDHHCYYCDAFAKEEERSSTPPITGGKQQHHRSPPLQRTHRKPHHYDAGNHATVGVAARRKWRHFHGGERTTPPRAIGTMTDLQRKLDQNLALS</sequence>
<dbReference type="AlphaFoldDB" id="A0A4D6NJ44"/>
<keyword evidence="3" id="KW-1185">Reference proteome</keyword>
<gene>
    <name evidence="2" type="ORF">DEO72_LG10g3942</name>
</gene>
<protein>
    <submittedName>
        <fullName evidence="2">Uncharacterized protein</fullName>
    </submittedName>
</protein>
<feature type="compositionally biased region" description="Basic residues" evidence="1">
    <location>
        <begin position="39"/>
        <end position="55"/>
    </location>
</feature>
<dbReference type="Proteomes" id="UP000501690">
    <property type="component" value="Linkage Group LG10"/>
</dbReference>
<accession>A0A4D6NJ44</accession>
<name>A0A4D6NJ44_VIGUN</name>
<organism evidence="2 3">
    <name type="scientific">Vigna unguiculata</name>
    <name type="common">Cowpea</name>
    <dbReference type="NCBI Taxonomy" id="3917"/>
    <lineage>
        <taxon>Eukaryota</taxon>
        <taxon>Viridiplantae</taxon>
        <taxon>Streptophyta</taxon>
        <taxon>Embryophyta</taxon>
        <taxon>Tracheophyta</taxon>
        <taxon>Spermatophyta</taxon>
        <taxon>Magnoliopsida</taxon>
        <taxon>eudicotyledons</taxon>
        <taxon>Gunneridae</taxon>
        <taxon>Pentapetalae</taxon>
        <taxon>rosids</taxon>
        <taxon>fabids</taxon>
        <taxon>Fabales</taxon>
        <taxon>Fabaceae</taxon>
        <taxon>Papilionoideae</taxon>
        <taxon>50 kb inversion clade</taxon>
        <taxon>NPAAA clade</taxon>
        <taxon>indigoferoid/millettioid clade</taxon>
        <taxon>Phaseoleae</taxon>
        <taxon>Vigna</taxon>
    </lineage>
</organism>
<evidence type="ECO:0000313" key="2">
    <source>
        <dbReference type="EMBL" id="QCE12694.1"/>
    </source>
</evidence>
<proteinExistence type="predicted"/>
<dbReference type="EMBL" id="CP039354">
    <property type="protein sequence ID" value="QCE12694.1"/>
    <property type="molecule type" value="Genomic_DNA"/>
</dbReference>
<evidence type="ECO:0000256" key="1">
    <source>
        <dbReference type="SAM" id="MobiDB-lite"/>
    </source>
</evidence>
<feature type="region of interest" description="Disordered" evidence="1">
    <location>
        <begin position="25"/>
        <end position="66"/>
    </location>
</feature>
<reference evidence="2 3" key="1">
    <citation type="submission" date="2019-04" db="EMBL/GenBank/DDBJ databases">
        <title>An improved genome assembly and genetic linkage map for asparagus bean, Vigna unguiculata ssp. sesquipedialis.</title>
        <authorList>
            <person name="Xia Q."/>
            <person name="Zhang R."/>
            <person name="Dong Y."/>
        </authorList>
    </citation>
    <scope>NUCLEOTIDE SEQUENCE [LARGE SCALE GENOMIC DNA]</scope>
    <source>
        <tissue evidence="2">Leaf</tissue>
    </source>
</reference>